<accession>A0ABT6C4X8</accession>
<evidence type="ECO:0000313" key="1">
    <source>
        <dbReference type="EMBL" id="MDF8263930.1"/>
    </source>
</evidence>
<name>A0ABT6C4X8_9MICO</name>
<protein>
    <submittedName>
        <fullName evidence="1">Uncharacterized protein</fullName>
    </submittedName>
</protein>
<dbReference type="RefSeq" id="WP_277191554.1">
    <property type="nucleotide sequence ID" value="NZ_JAROAV010000023.1"/>
</dbReference>
<sequence length="184" mass="20989">MPVLHASFERHLLEAFEREEVTEVSMIADALRARLDELEDDVRSAHVYRAKSAAIQSIVSRILTNDLDFREEVVITPQDGLVSRARPDFVHQIRPGRGVIAEVERGGTVTNNHDLKDMWKTHFAPDVQHLILVVPQANWNERGVAREKPFHRVTQRMRSFFGDARREVDVLSCHVLGYGSDVLS</sequence>
<keyword evidence="2" id="KW-1185">Reference proteome</keyword>
<reference evidence="1 2" key="1">
    <citation type="submission" date="2023-03" db="EMBL/GenBank/DDBJ databases">
        <title>YIM 133296 draft genome.</title>
        <authorList>
            <person name="Xiong L."/>
        </authorList>
    </citation>
    <scope>NUCLEOTIDE SEQUENCE [LARGE SCALE GENOMIC DNA]</scope>
    <source>
        <strain evidence="1 2">YIM 133296</strain>
    </source>
</reference>
<organism evidence="1 2">
    <name type="scientific">Luteipulveratus flavus</name>
    <dbReference type="NCBI Taxonomy" id="3031728"/>
    <lineage>
        <taxon>Bacteria</taxon>
        <taxon>Bacillati</taxon>
        <taxon>Actinomycetota</taxon>
        <taxon>Actinomycetes</taxon>
        <taxon>Micrococcales</taxon>
        <taxon>Dermacoccaceae</taxon>
        <taxon>Luteipulveratus</taxon>
    </lineage>
</organism>
<evidence type="ECO:0000313" key="2">
    <source>
        <dbReference type="Proteomes" id="UP001528912"/>
    </source>
</evidence>
<dbReference type="Proteomes" id="UP001528912">
    <property type="component" value="Unassembled WGS sequence"/>
</dbReference>
<dbReference type="EMBL" id="JAROAV010000023">
    <property type="protein sequence ID" value="MDF8263930.1"/>
    <property type="molecule type" value="Genomic_DNA"/>
</dbReference>
<gene>
    <name evidence="1" type="ORF">P4R38_06720</name>
</gene>
<comment type="caution">
    <text evidence="1">The sequence shown here is derived from an EMBL/GenBank/DDBJ whole genome shotgun (WGS) entry which is preliminary data.</text>
</comment>
<proteinExistence type="predicted"/>